<organism evidence="2 3">
    <name type="scientific">Novipirellula artificiosorum</name>
    <dbReference type="NCBI Taxonomy" id="2528016"/>
    <lineage>
        <taxon>Bacteria</taxon>
        <taxon>Pseudomonadati</taxon>
        <taxon>Planctomycetota</taxon>
        <taxon>Planctomycetia</taxon>
        <taxon>Pirellulales</taxon>
        <taxon>Pirellulaceae</taxon>
        <taxon>Novipirellula</taxon>
    </lineage>
</organism>
<dbReference type="InterPro" id="IPR011059">
    <property type="entry name" value="Metal-dep_hydrolase_composite"/>
</dbReference>
<dbReference type="Gene3D" id="3.30.1490.130">
    <property type="entry name" value="D-aminoacylase. Domain 3"/>
    <property type="match status" value="1"/>
</dbReference>
<dbReference type="InterPro" id="IPR050378">
    <property type="entry name" value="Metallo-dep_Hydrolases_sf"/>
</dbReference>
<dbReference type="InterPro" id="IPR013108">
    <property type="entry name" value="Amidohydro_3"/>
</dbReference>
<evidence type="ECO:0000313" key="2">
    <source>
        <dbReference type="EMBL" id="TWU28894.1"/>
    </source>
</evidence>
<evidence type="ECO:0000259" key="1">
    <source>
        <dbReference type="Pfam" id="PF07969"/>
    </source>
</evidence>
<keyword evidence="2" id="KW-0378">Hydrolase</keyword>
<dbReference type="InterPro" id="IPR023100">
    <property type="entry name" value="D-aminoacylase_insert_dom_sf"/>
</dbReference>
<accession>A0A5C6CZA8</accession>
<name>A0A5C6CZA8_9BACT</name>
<dbReference type="Gene3D" id="3.20.20.140">
    <property type="entry name" value="Metal-dependent hydrolases"/>
    <property type="match status" value="1"/>
</dbReference>
<dbReference type="Pfam" id="PF07969">
    <property type="entry name" value="Amidohydro_3"/>
    <property type="match status" value="1"/>
</dbReference>
<dbReference type="PANTHER" id="PTHR11647">
    <property type="entry name" value="HYDRANTOINASE/DIHYDROPYRIMIDINASE FAMILY MEMBER"/>
    <property type="match status" value="1"/>
</dbReference>
<dbReference type="InterPro" id="IPR032466">
    <property type="entry name" value="Metal_Hydrolase"/>
</dbReference>
<dbReference type="PANTHER" id="PTHR11647:SF1">
    <property type="entry name" value="COLLAPSIN RESPONSE MEDIATOR PROTEIN"/>
    <property type="match status" value="1"/>
</dbReference>
<dbReference type="SUPFAM" id="SSF51556">
    <property type="entry name" value="Metallo-dependent hydrolases"/>
    <property type="match status" value="1"/>
</dbReference>
<feature type="domain" description="Amidohydrolase 3" evidence="1">
    <location>
        <begin position="49"/>
        <end position="86"/>
    </location>
</feature>
<comment type="caution">
    <text evidence="2">The sequence shown here is derived from an EMBL/GenBank/DDBJ whole genome shotgun (WGS) entry which is preliminary data.</text>
</comment>
<dbReference type="SUPFAM" id="SSF51338">
    <property type="entry name" value="Composite domain of metallo-dependent hydrolases"/>
    <property type="match status" value="1"/>
</dbReference>
<evidence type="ECO:0000313" key="3">
    <source>
        <dbReference type="Proteomes" id="UP000319143"/>
    </source>
</evidence>
<dbReference type="GO" id="GO:0047421">
    <property type="term" value="F:N-acyl-D-glutamate deacylase activity"/>
    <property type="evidence" value="ECO:0007669"/>
    <property type="project" value="UniProtKB-EC"/>
</dbReference>
<protein>
    <submittedName>
        <fullName evidence="2">N-acyl-D-glutamate deacylase</fullName>
        <ecNumber evidence="2">3.5.1.82</ecNumber>
    </submittedName>
</protein>
<proteinExistence type="predicted"/>
<dbReference type="AlphaFoldDB" id="A0A5C6CZA8"/>
<sequence>MKQHSEQYDIIITNGRVIDPETGLDAVRNVGINGEKIAAVTQDPIQGKETIDAKGHVVCPGFIDMHFHNTGYAFGQKLALRDGVTTPMELEFGIYPVKPWYEAMAGKSRTNYGASVGSIPIRETIFNPDLDEQYHGYFILDVLHPDKTKTTMKWSKEHATSEQIVQFERMMEEGLQQGSVGVGHAAGYMVDGCSQQEAMIVQKMAGKYGQSSFVHARFSSQMPPTSGLLAFFEMMAPQEVYGGGIVFQHASAQALRDTIPALELFDAAREKGIQVIGEIYPYDYGASIVGADYLVPDNYGPNMGRDYKDIIVISDLEPLTKERYDEIMKTAPLTPAMFYNAQEEDVVKGLAHPSSVVGSDAFAYTDRKTGEIALDWDTPFDSVNGHPRGAGTHARILSWTRERKLDIPLSLAVSKMTYMIAKYLEDNGVPQMADKGRIQEGKDADITIFDPETVQDNATMQDGGLPSSGIPYVLVNGTVMVRNSETVDDVFPGKPIHGTGKIA</sequence>
<dbReference type="NCBIfam" id="NF006560">
    <property type="entry name" value="PRK09061.1"/>
    <property type="match status" value="1"/>
</dbReference>
<dbReference type="Gene3D" id="2.30.40.10">
    <property type="entry name" value="Urease, subunit C, domain 1"/>
    <property type="match status" value="1"/>
</dbReference>
<dbReference type="Proteomes" id="UP000319143">
    <property type="component" value="Unassembled WGS sequence"/>
</dbReference>
<dbReference type="EMBL" id="SJPV01000027">
    <property type="protein sequence ID" value="TWU28894.1"/>
    <property type="molecule type" value="Genomic_DNA"/>
</dbReference>
<gene>
    <name evidence="2" type="ORF">Poly41_68450</name>
</gene>
<reference evidence="2 3" key="1">
    <citation type="submission" date="2019-02" db="EMBL/GenBank/DDBJ databases">
        <title>Deep-cultivation of Planctomycetes and their phenomic and genomic characterization uncovers novel biology.</title>
        <authorList>
            <person name="Wiegand S."/>
            <person name="Jogler M."/>
            <person name="Boedeker C."/>
            <person name="Pinto D."/>
            <person name="Vollmers J."/>
            <person name="Rivas-Marin E."/>
            <person name="Kohn T."/>
            <person name="Peeters S.H."/>
            <person name="Heuer A."/>
            <person name="Rast P."/>
            <person name="Oberbeckmann S."/>
            <person name="Bunk B."/>
            <person name="Jeske O."/>
            <person name="Meyerdierks A."/>
            <person name="Storesund J.E."/>
            <person name="Kallscheuer N."/>
            <person name="Luecker S."/>
            <person name="Lage O.M."/>
            <person name="Pohl T."/>
            <person name="Merkel B.J."/>
            <person name="Hornburger P."/>
            <person name="Mueller R.-W."/>
            <person name="Bruemmer F."/>
            <person name="Labrenz M."/>
            <person name="Spormann A.M."/>
            <person name="Op Den Camp H."/>
            <person name="Overmann J."/>
            <person name="Amann R."/>
            <person name="Jetten M.S.M."/>
            <person name="Mascher T."/>
            <person name="Medema M.H."/>
            <person name="Devos D.P."/>
            <person name="Kaster A.-K."/>
            <person name="Ovreas L."/>
            <person name="Rohde M."/>
            <person name="Galperin M.Y."/>
            <person name="Jogler C."/>
        </authorList>
    </citation>
    <scope>NUCLEOTIDE SEQUENCE [LARGE SCALE GENOMIC DNA]</scope>
    <source>
        <strain evidence="2 3">Poly41</strain>
    </source>
</reference>
<keyword evidence="3" id="KW-1185">Reference proteome</keyword>
<dbReference type="EC" id="3.5.1.82" evidence="2"/>